<organism evidence="3">
    <name type="scientific">Arcella intermedia</name>
    <dbReference type="NCBI Taxonomy" id="1963864"/>
    <lineage>
        <taxon>Eukaryota</taxon>
        <taxon>Amoebozoa</taxon>
        <taxon>Tubulinea</taxon>
        <taxon>Elardia</taxon>
        <taxon>Arcellinida</taxon>
        <taxon>Sphaerothecina</taxon>
        <taxon>Arcellidae</taxon>
        <taxon>Arcella</taxon>
    </lineage>
</organism>
<proteinExistence type="inferred from homology"/>
<dbReference type="PANTHER" id="PTHR10963">
    <property type="entry name" value="GLYCOSYL HYDROLASE-RELATED"/>
    <property type="match status" value="1"/>
</dbReference>
<dbReference type="EMBL" id="GIBP01006988">
    <property type="protein sequence ID" value="NDV35957.1"/>
    <property type="molecule type" value="Transcribed_RNA"/>
</dbReference>
<dbReference type="InterPro" id="IPR050546">
    <property type="entry name" value="Glycosyl_Hydrlase_16"/>
</dbReference>
<name>A0A6B2LGH5_9EUKA</name>
<dbReference type="SUPFAM" id="SSF49899">
    <property type="entry name" value="Concanavalin A-like lectins/glucanases"/>
    <property type="match status" value="1"/>
</dbReference>
<accession>A0A6B2LGH5</accession>
<dbReference type="GO" id="GO:0004553">
    <property type="term" value="F:hydrolase activity, hydrolyzing O-glycosyl compounds"/>
    <property type="evidence" value="ECO:0007669"/>
    <property type="project" value="InterPro"/>
</dbReference>
<evidence type="ECO:0000313" key="3">
    <source>
        <dbReference type="EMBL" id="NDV35957.1"/>
    </source>
</evidence>
<dbReference type="GO" id="GO:0005975">
    <property type="term" value="P:carbohydrate metabolic process"/>
    <property type="evidence" value="ECO:0007669"/>
    <property type="project" value="InterPro"/>
</dbReference>
<sequence length="185" mass="20529">MGGLNYTSGAVTSKLSWTNARVCVHAKLPGFNSMYARGIWPAHWLLPADKSCWPDHGEIDIMEMINGDGNVHGTYHWNPDYPNTQCNYKDGSAGGYTSLSGNSWASEYHEYATEWGRDYVTFLLDGKVYVNITAESHNPPPQFPSVPMYLILNTAVGGPWPGPPNDHTQFPTYHYIDTVTVATKA</sequence>
<dbReference type="Gene3D" id="2.60.120.200">
    <property type="match status" value="1"/>
</dbReference>
<feature type="domain" description="GH16" evidence="2">
    <location>
        <begin position="1"/>
        <end position="185"/>
    </location>
</feature>
<dbReference type="InterPro" id="IPR013320">
    <property type="entry name" value="ConA-like_dom_sf"/>
</dbReference>
<dbReference type="Pfam" id="PF00722">
    <property type="entry name" value="Glyco_hydro_16"/>
    <property type="match status" value="1"/>
</dbReference>
<protein>
    <recommendedName>
        <fullName evidence="2">GH16 domain-containing protein</fullName>
    </recommendedName>
</protein>
<dbReference type="PANTHER" id="PTHR10963:SF55">
    <property type="entry name" value="GLYCOSIDE HYDROLASE FAMILY 16 PROTEIN"/>
    <property type="match status" value="1"/>
</dbReference>
<evidence type="ECO:0000259" key="2">
    <source>
        <dbReference type="PROSITE" id="PS51762"/>
    </source>
</evidence>
<evidence type="ECO:0000256" key="1">
    <source>
        <dbReference type="ARBA" id="ARBA00006865"/>
    </source>
</evidence>
<dbReference type="CDD" id="cd08023">
    <property type="entry name" value="GH16_laminarinase_like"/>
    <property type="match status" value="1"/>
</dbReference>
<dbReference type="InterPro" id="IPR000757">
    <property type="entry name" value="Beta-glucanase-like"/>
</dbReference>
<dbReference type="AlphaFoldDB" id="A0A6B2LGH5"/>
<dbReference type="PROSITE" id="PS51762">
    <property type="entry name" value="GH16_2"/>
    <property type="match status" value="1"/>
</dbReference>
<reference evidence="3" key="1">
    <citation type="journal article" date="2020" name="J. Eukaryot. Microbiol.">
        <title>De novo Sequencing, Assembly and Annotation of the Transcriptome for the Free-Living Testate Amoeba Arcella intermedia.</title>
        <authorList>
            <person name="Ribeiro G.M."/>
            <person name="Porfirio-Sousa A.L."/>
            <person name="Maurer-Alcala X.X."/>
            <person name="Katz L.A."/>
            <person name="Lahr D.J.G."/>
        </authorList>
    </citation>
    <scope>NUCLEOTIDE SEQUENCE</scope>
</reference>
<comment type="similarity">
    <text evidence="1">Belongs to the glycosyl hydrolase 16 family.</text>
</comment>